<evidence type="ECO:0000256" key="1">
    <source>
        <dbReference type="SAM" id="SignalP"/>
    </source>
</evidence>
<reference evidence="2" key="1">
    <citation type="submission" date="2018-01" db="EMBL/GenBank/DDBJ databases">
        <title>An insight into the sialome of Amazonian anophelines.</title>
        <authorList>
            <person name="Ribeiro J.M."/>
            <person name="Scarpassa V."/>
            <person name="Calvo E."/>
        </authorList>
    </citation>
    <scope>NUCLEOTIDE SEQUENCE</scope>
    <source>
        <tissue evidence="2">Salivary glands</tissue>
    </source>
</reference>
<protein>
    <submittedName>
        <fullName evidence="2">Putative secreted protein</fullName>
    </submittedName>
</protein>
<dbReference type="AlphaFoldDB" id="A0A2M4C864"/>
<name>A0A2M4C864_9DIPT</name>
<proteinExistence type="predicted"/>
<evidence type="ECO:0000313" key="2">
    <source>
        <dbReference type="EMBL" id="MBW61439.1"/>
    </source>
</evidence>
<accession>A0A2M4C864</accession>
<keyword evidence="1" id="KW-0732">Signal</keyword>
<feature type="chain" id="PRO_5014837576" evidence="1">
    <location>
        <begin position="18"/>
        <end position="109"/>
    </location>
</feature>
<dbReference type="EMBL" id="GGFJ01012298">
    <property type="protein sequence ID" value="MBW61439.1"/>
    <property type="molecule type" value="Transcribed_RNA"/>
</dbReference>
<organism evidence="2">
    <name type="scientific">Anopheles marajoara</name>
    <dbReference type="NCBI Taxonomy" id="58244"/>
    <lineage>
        <taxon>Eukaryota</taxon>
        <taxon>Metazoa</taxon>
        <taxon>Ecdysozoa</taxon>
        <taxon>Arthropoda</taxon>
        <taxon>Hexapoda</taxon>
        <taxon>Insecta</taxon>
        <taxon>Pterygota</taxon>
        <taxon>Neoptera</taxon>
        <taxon>Endopterygota</taxon>
        <taxon>Diptera</taxon>
        <taxon>Nematocera</taxon>
        <taxon>Culicoidea</taxon>
        <taxon>Culicidae</taxon>
        <taxon>Anophelinae</taxon>
        <taxon>Anopheles</taxon>
    </lineage>
</organism>
<feature type="signal peptide" evidence="1">
    <location>
        <begin position="1"/>
        <end position="17"/>
    </location>
</feature>
<sequence length="109" mass="12062">MMLLLLVVLLMDWISLGTKLTTTAATTINTIGCGRRENERSTILLAAYKRAALTRTRLITTVGTVVAIRSAATDRSFIEPTGRRIAIFPITIVRRLWLLLVLLHLTISG</sequence>